<evidence type="ECO:0000256" key="9">
    <source>
        <dbReference type="ARBA" id="ARBA00023316"/>
    </source>
</evidence>
<dbReference type="HAMAP" id="MF_00033">
    <property type="entry name" value="MurG"/>
    <property type="match status" value="1"/>
</dbReference>
<name>A0A4Z0D3Z6_9FIRM</name>
<evidence type="ECO:0000313" key="14">
    <source>
        <dbReference type="Proteomes" id="UP000298381"/>
    </source>
</evidence>
<evidence type="ECO:0000256" key="6">
    <source>
        <dbReference type="ARBA" id="ARBA00022984"/>
    </source>
</evidence>
<dbReference type="InterPro" id="IPR006009">
    <property type="entry name" value="GlcNAc_MurG"/>
</dbReference>
<sequence length="368" mass="41068">MNIIVSGGGTGGHIYPALAIAKEIKEIYKDKVNIYYVGTPDGMEKELAIREGYTYRQVRVMGMPRNFSKESIKSAKELLVGLNDSRKIINELNPKLIIATGGYVCFPISYVGKLKKIPICIHEQNAFPGITNKILSRYASKVFITFDESKKYFKYPERTILTGNPIRKELFLVDKVAVYKAFDLNSDKPIIVSFGGSGGQNSLNDAMLSFIDSISELSDIQLIHITGKSHYDSFKESLEKKGVDLHENIKIFPYLYDLPKVLNIATLAIASAGAITLAEISALGIPSILIPKAYTAENHQEYNAQVFEQAGASMVIKEKDLNGEVLTKTIYELINDKKKLLEMGHNAKKIMNTNATEIIVDELKQYLR</sequence>
<dbReference type="GO" id="GO:0051301">
    <property type="term" value="P:cell division"/>
    <property type="evidence" value="ECO:0007669"/>
    <property type="project" value="UniProtKB-KW"/>
</dbReference>
<dbReference type="OrthoDB" id="9808936at2"/>
<dbReference type="GO" id="GO:0008360">
    <property type="term" value="P:regulation of cell shape"/>
    <property type="evidence" value="ECO:0007669"/>
    <property type="project" value="UniProtKB-KW"/>
</dbReference>
<evidence type="ECO:0000256" key="7">
    <source>
        <dbReference type="ARBA" id="ARBA00023136"/>
    </source>
</evidence>
<feature type="binding site" evidence="10">
    <location>
        <position position="300"/>
    </location>
    <ligand>
        <name>UDP-N-acetyl-alpha-D-glucosamine</name>
        <dbReference type="ChEBI" id="CHEBI:57705"/>
    </ligand>
</feature>
<evidence type="ECO:0000256" key="1">
    <source>
        <dbReference type="ARBA" id="ARBA00022475"/>
    </source>
</evidence>
<keyword evidence="9 10" id="KW-0961">Cell wall biogenesis/degradation</keyword>
<dbReference type="Pfam" id="PF04101">
    <property type="entry name" value="Glyco_tran_28_C"/>
    <property type="match status" value="1"/>
</dbReference>
<evidence type="ECO:0000256" key="3">
    <source>
        <dbReference type="ARBA" id="ARBA00022676"/>
    </source>
</evidence>
<dbReference type="PANTHER" id="PTHR21015">
    <property type="entry name" value="UDP-N-ACETYLGLUCOSAMINE--N-ACETYLMURAMYL-(PENTAPEPTIDE) PYROPHOSPHORYL-UNDECAPRENOL N-ACETYLGLUCOSAMINE TRANSFERASE 1"/>
    <property type="match status" value="1"/>
</dbReference>
<dbReference type="AlphaFoldDB" id="A0A4Z0D3Z6"/>
<keyword evidence="1 10" id="KW-1003">Cell membrane</keyword>
<dbReference type="GO" id="GO:0005975">
    <property type="term" value="P:carbohydrate metabolic process"/>
    <property type="evidence" value="ECO:0007669"/>
    <property type="project" value="InterPro"/>
</dbReference>
<comment type="similarity">
    <text evidence="10">Belongs to the glycosyltransferase 28 family. MurG subfamily.</text>
</comment>
<dbReference type="Gene3D" id="3.40.50.2000">
    <property type="entry name" value="Glycogen Phosphorylase B"/>
    <property type="match status" value="2"/>
</dbReference>
<keyword evidence="8 10" id="KW-0131">Cell cycle</keyword>
<dbReference type="GO" id="GO:0051991">
    <property type="term" value="F:UDP-N-acetyl-D-glucosamine:N-acetylmuramoyl-L-alanyl-D-glutamyl-meso-2,6-diaminopimelyl-D-alanyl-D-alanine-diphosphoundecaprenol 4-beta-N-acetylglucosaminlytransferase activity"/>
    <property type="evidence" value="ECO:0007669"/>
    <property type="project" value="RHEA"/>
</dbReference>
<dbReference type="GO" id="GO:0009252">
    <property type="term" value="P:peptidoglycan biosynthetic process"/>
    <property type="evidence" value="ECO:0007669"/>
    <property type="project" value="UniProtKB-UniRule"/>
</dbReference>
<keyword evidence="2 10" id="KW-0132">Cell division</keyword>
<keyword evidence="6 10" id="KW-0573">Peptidoglycan synthesis</keyword>
<keyword evidence="14" id="KW-1185">Reference proteome</keyword>
<dbReference type="Pfam" id="PF03033">
    <property type="entry name" value="Glyco_transf_28"/>
    <property type="match status" value="1"/>
</dbReference>
<dbReference type="RefSeq" id="WP_135271167.1">
    <property type="nucleotide sequence ID" value="NZ_SRIB01000007.1"/>
</dbReference>
<comment type="function">
    <text evidence="10">Cell wall formation. Catalyzes the transfer of a GlcNAc subunit on undecaprenyl-pyrophosphoryl-MurNAc-pentapeptide (lipid intermediate I) to form undecaprenyl-pyrophosphoryl-MurNAc-(pentapeptide)GlcNAc (lipid intermediate II).</text>
</comment>
<evidence type="ECO:0000256" key="2">
    <source>
        <dbReference type="ARBA" id="ARBA00022618"/>
    </source>
</evidence>
<evidence type="ECO:0000256" key="10">
    <source>
        <dbReference type="HAMAP-Rule" id="MF_00033"/>
    </source>
</evidence>
<dbReference type="PANTHER" id="PTHR21015:SF22">
    <property type="entry name" value="GLYCOSYLTRANSFERASE"/>
    <property type="match status" value="1"/>
</dbReference>
<dbReference type="InterPro" id="IPR004276">
    <property type="entry name" value="GlycoTrans_28_N"/>
</dbReference>
<dbReference type="NCBIfam" id="TIGR01133">
    <property type="entry name" value="murG"/>
    <property type="match status" value="1"/>
</dbReference>
<evidence type="ECO:0000256" key="4">
    <source>
        <dbReference type="ARBA" id="ARBA00022679"/>
    </source>
</evidence>
<dbReference type="GO" id="GO:0005886">
    <property type="term" value="C:plasma membrane"/>
    <property type="evidence" value="ECO:0007669"/>
    <property type="project" value="UniProtKB-SubCell"/>
</dbReference>
<keyword evidence="4 10" id="KW-0808">Transferase</keyword>
<gene>
    <name evidence="10 13" type="primary">murG</name>
    <name evidence="13" type="ORF">E4100_06225</name>
</gene>
<comment type="caution">
    <text evidence="13">The sequence shown here is derived from an EMBL/GenBank/DDBJ whole genome shotgun (WGS) entry which is preliminary data.</text>
</comment>
<feature type="binding site" evidence="10">
    <location>
        <position position="125"/>
    </location>
    <ligand>
        <name>UDP-N-acetyl-alpha-D-glucosamine</name>
        <dbReference type="ChEBI" id="CHEBI:57705"/>
    </ligand>
</feature>
<dbReference type="GO" id="GO:0071555">
    <property type="term" value="P:cell wall organization"/>
    <property type="evidence" value="ECO:0007669"/>
    <property type="project" value="UniProtKB-KW"/>
</dbReference>
<feature type="binding site" evidence="10">
    <location>
        <position position="167"/>
    </location>
    <ligand>
        <name>UDP-N-acetyl-alpha-D-glucosamine</name>
        <dbReference type="ChEBI" id="CHEBI:57705"/>
    </ligand>
</feature>
<evidence type="ECO:0000259" key="11">
    <source>
        <dbReference type="Pfam" id="PF03033"/>
    </source>
</evidence>
<evidence type="ECO:0000256" key="8">
    <source>
        <dbReference type="ARBA" id="ARBA00023306"/>
    </source>
</evidence>
<proteinExistence type="inferred from homology"/>
<keyword evidence="5 10" id="KW-0133">Cell shape</keyword>
<comment type="catalytic activity">
    <reaction evidence="10">
        <text>di-trans,octa-cis-undecaprenyl diphospho-N-acetyl-alpha-D-muramoyl-L-alanyl-D-glutamyl-meso-2,6-diaminopimeloyl-D-alanyl-D-alanine + UDP-N-acetyl-alpha-D-glucosamine = di-trans,octa-cis-undecaprenyl diphospho-[N-acetyl-alpha-D-glucosaminyl-(1-&gt;4)]-N-acetyl-alpha-D-muramoyl-L-alanyl-D-glutamyl-meso-2,6-diaminopimeloyl-D-alanyl-D-alanine + UDP + H(+)</text>
        <dbReference type="Rhea" id="RHEA:31227"/>
        <dbReference type="ChEBI" id="CHEBI:15378"/>
        <dbReference type="ChEBI" id="CHEBI:57705"/>
        <dbReference type="ChEBI" id="CHEBI:58223"/>
        <dbReference type="ChEBI" id="CHEBI:61387"/>
        <dbReference type="ChEBI" id="CHEBI:61388"/>
        <dbReference type="EC" id="2.4.1.227"/>
    </reaction>
</comment>
<dbReference type="EC" id="2.4.1.227" evidence="10"/>
<evidence type="ECO:0000259" key="12">
    <source>
        <dbReference type="Pfam" id="PF04101"/>
    </source>
</evidence>
<keyword evidence="3 10" id="KW-0328">Glycosyltransferase</keyword>
<dbReference type="EMBL" id="SRIB01000007">
    <property type="protein sequence ID" value="TFZ40095.1"/>
    <property type="molecule type" value="Genomic_DNA"/>
</dbReference>
<feature type="binding site" evidence="10">
    <location>
        <begin position="10"/>
        <end position="12"/>
    </location>
    <ligand>
        <name>UDP-N-acetyl-alpha-D-glucosamine</name>
        <dbReference type="ChEBI" id="CHEBI:57705"/>
    </ligand>
</feature>
<dbReference type="CDD" id="cd03785">
    <property type="entry name" value="GT28_MurG"/>
    <property type="match status" value="1"/>
</dbReference>
<feature type="domain" description="Glycosyltransferase family 28 N-terminal" evidence="11">
    <location>
        <begin position="3"/>
        <end position="144"/>
    </location>
</feature>
<accession>A0A4Z0D3Z6</accession>
<comment type="pathway">
    <text evidence="10">Cell wall biogenesis; peptidoglycan biosynthesis.</text>
</comment>
<dbReference type="InterPro" id="IPR007235">
    <property type="entry name" value="Glyco_trans_28_C"/>
</dbReference>
<comment type="caution">
    <text evidence="10">Lacks conserved residue(s) required for the propagation of feature annotation.</text>
</comment>
<evidence type="ECO:0000313" key="13">
    <source>
        <dbReference type="EMBL" id="TFZ40095.1"/>
    </source>
</evidence>
<reference evidence="13 14" key="1">
    <citation type="submission" date="2019-03" db="EMBL/GenBank/DDBJ databases">
        <title>Draft genome sequence data and analysis of a Fermenting Bacterium, Soehngenia longevitae strain 1933PT, isolated from petroleum reservoir in Azerbaijan.</title>
        <authorList>
            <person name="Grouzdev D.S."/>
            <person name="Bidzhieva S.K."/>
            <person name="Sokolova D.S."/>
            <person name="Tourova T.P."/>
            <person name="Poltaraus A.B."/>
            <person name="Nazina T.N."/>
        </authorList>
    </citation>
    <scope>NUCLEOTIDE SEQUENCE [LARGE SCALE GENOMIC DNA]</scope>
    <source>
        <strain evidence="13 14">1933P</strain>
    </source>
</reference>
<feature type="binding site" evidence="10">
    <location>
        <position position="197"/>
    </location>
    <ligand>
        <name>UDP-N-acetyl-alpha-D-glucosamine</name>
        <dbReference type="ChEBI" id="CHEBI:57705"/>
    </ligand>
</feature>
<keyword evidence="7 10" id="KW-0472">Membrane</keyword>
<protein>
    <recommendedName>
        <fullName evidence="10">UDP-N-acetylglucosamine--N-acetylmuramyl-(pentapeptide) pyrophosphoryl-undecaprenol N-acetylglucosamine transferase</fullName>
        <ecNumber evidence="10">2.4.1.227</ecNumber>
    </recommendedName>
    <alternativeName>
        <fullName evidence="10">Undecaprenyl-PP-MurNAc-pentapeptide-UDPGlcNAc GlcNAc transferase</fullName>
    </alternativeName>
</protein>
<comment type="subcellular location">
    <subcellularLocation>
        <location evidence="10">Cell membrane</location>
        <topology evidence="10">Peripheral membrane protein</topology>
        <orientation evidence="10">Cytoplasmic side</orientation>
    </subcellularLocation>
</comment>
<feature type="domain" description="Glycosyl transferase family 28 C-terminal" evidence="12">
    <location>
        <begin position="191"/>
        <end position="349"/>
    </location>
</feature>
<dbReference type="GO" id="GO:0050511">
    <property type="term" value="F:undecaprenyldiphospho-muramoylpentapeptide beta-N-acetylglucosaminyltransferase activity"/>
    <property type="evidence" value="ECO:0007669"/>
    <property type="project" value="UniProtKB-UniRule"/>
</dbReference>
<evidence type="ECO:0000256" key="5">
    <source>
        <dbReference type="ARBA" id="ARBA00022960"/>
    </source>
</evidence>
<dbReference type="Proteomes" id="UP000298381">
    <property type="component" value="Unassembled WGS sequence"/>
</dbReference>
<dbReference type="SUPFAM" id="SSF53756">
    <property type="entry name" value="UDP-Glycosyltransferase/glycogen phosphorylase"/>
    <property type="match status" value="1"/>
</dbReference>
<organism evidence="13 14">
    <name type="scientific">Soehngenia longivitae</name>
    <dbReference type="NCBI Taxonomy" id="2562294"/>
    <lineage>
        <taxon>Bacteria</taxon>
        <taxon>Bacillati</taxon>
        <taxon>Bacillota</taxon>
        <taxon>Tissierellia</taxon>
        <taxon>Tissierellales</taxon>
        <taxon>Tissierellaceae</taxon>
        <taxon>Soehngenia</taxon>
    </lineage>
</organism>
<dbReference type="UniPathway" id="UPA00219"/>